<comment type="subcellular location">
    <subcellularLocation>
        <location evidence="1">Cytoplasm</location>
    </subcellularLocation>
</comment>
<protein>
    <submittedName>
        <fullName evidence="5">tRNA 2-thiouridine synthesizing protein D</fullName>
    </submittedName>
</protein>
<evidence type="ECO:0000256" key="1">
    <source>
        <dbReference type="ARBA" id="ARBA00004496"/>
    </source>
</evidence>
<keyword evidence="6" id="KW-1185">Reference proteome</keyword>
<dbReference type="SUPFAM" id="SSF75169">
    <property type="entry name" value="DsrEFH-like"/>
    <property type="match status" value="1"/>
</dbReference>
<accession>A0A1I3TXT5</accession>
<evidence type="ECO:0000256" key="2">
    <source>
        <dbReference type="ARBA" id="ARBA00007067"/>
    </source>
</evidence>
<dbReference type="PANTHER" id="PTHR34874">
    <property type="entry name" value="PROTEIN YCHN"/>
    <property type="match status" value="1"/>
</dbReference>
<dbReference type="GO" id="GO:1990228">
    <property type="term" value="C:sulfurtransferase complex"/>
    <property type="evidence" value="ECO:0007669"/>
    <property type="project" value="TreeGrafter"/>
</dbReference>
<dbReference type="InterPro" id="IPR027396">
    <property type="entry name" value="DsrEFH-like"/>
</dbReference>
<evidence type="ECO:0000256" key="3">
    <source>
        <dbReference type="ARBA" id="ARBA00022490"/>
    </source>
</evidence>
<sequence>MSSTALSYTLVITGAPWASQAPQTALEFARALLAAGHRLDRVFLYGDGIHLASALATPPSDEPNWPRQWAEFLAAHQVPAVACIASTLRRGLVNETEQARYELPASNLLAPFEIAGLGEWVEGRLKTDRTVYFHGSGA</sequence>
<dbReference type="PANTHER" id="PTHR34874:SF3">
    <property type="entry name" value="SULFURTRANSFERASE TUSD"/>
    <property type="match status" value="1"/>
</dbReference>
<dbReference type="Pfam" id="PF02635">
    <property type="entry name" value="DsrE"/>
    <property type="match status" value="1"/>
</dbReference>
<evidence type="ECO:0000313" key="6">
    <source>
        <dbReference type="Proteomes" id="UP000199445"/>
    </source>
</evidence>
<dbReference type="AlphaFoldDB" id="A0A1I3TXT5"/>
<dbReference type="InterPro" id="IPR003787">
    <property type="entry name" value="Sulphur_relay_DsrE/F-like"/>
</dbReference>
<dbReference type="OrthoDB" id="9787483at2"/>
<dbReference type="InterPro" id="IPR017463">
    <property type="entry name" value="Sulphur_relay_TusD/DsrE"/>
</dbReference>
<keyword evidence="3" id="KW-0963">Cytoplasm</keyword>
<reference evidence="5 6" key="1">
    <citation type="submission" date="2016-10" db="EMBL/GenBank/DDBJ databases">
        <authorList>
            <person name="de Groot N.N."/>
        </authorList>
    </citation>
    <scope>NUCLEOTIDE SEQUENCE [LARGE SCALE GENOMIC DNA]</scope>
    <source>
        <strain evidence="5 6">IBRC-M 10445</strain>
    </source>
</reference>
<dbReference type="GO" id="GO:0002143">
    <property type="term" value="P:tRNA wobble position uridine thiolation"/>
    <property type="evidence" value="ECO:0007669"/>
    <property type="project" value="TreeGrafter"/>
</dbReference>
<dbReference type="Proteomes" id="UP000199445">
    <property type="component" value="Unassembled WGS sequence"/>
</dbReference>
<keyword evidence="4" id="KW-0808">Transferase</keyword>
<dbReference type="GO" id="GO:0097163">
    <property type="term" value="F:sulfur carrier activity"/>
    <property type="evidence" value="ECO:0007669"/>
    <property type="project" value="TreeGrafter"/>
</dbReference>
<dbReference type="GO" id="GO:0016783">
    <property type="term" value="F:sulfurtransferase activity"/>
    <property type="evidence" value="ECO:0007669"/>
    <property type="project" value="InterPro"/>
</dbReference>
<dbReference type="RefSeq" id="WP_091703767.1">
    <property type="nucleotide sequence ID" value="NZ_BMYN01000004.1"/>
</dbReference>
<dbReference type="NCBIfam" id="TIGR03012">
    <property type="entry name" value="sulf_tusD_dsrE"/>
    <property type="match status" value="1"/>
</dbReference>
<dbReference type="EMBL" id="FOSC01000005">
    <property type="protein sequence ID" value="SFJ76054.1"/>
    <property type="molecule type" value="Genomic_DNA"/>
</dbReference>
<dbReference type="NCBIfam" id="NF001237">
    <property type="entry name" value="PRK00207.1"/>
    <property type="match status" value="1"/>
</dbReference>
<gene>
    <name evidence="5" type="ORF">SAMN05216429_105227</name>
</gene>
<evidence type="ECO:0000256" key="4">
    <source>
        <dbReference type="ARBA" id="ARBA00022679"/>
    </source>
</evidence>
<dbReference type="Gene3D" id="3.40.1260.10">
    <property type="entry name" value="DsrEFH-like"/>
    <property type="match status" value="1"/>
</dbReference>
<proteinExistence type="inferred from homology"/>
<comment type="similarity">
    <text evidence="2">Belongs to the DsrE/TusD family.</text>
</comment>
<organism evidence="5 6">
    <name type="scientific">Marinobacter persicus</name>
    <dbReference type="NCBI Taxonomy" id="930118"/>
    <lineage>
        <taxon>Bacteria</taxon>
        <taxon>Pseudomonadati</taxon>
        <taxon>Pseudomonadota</taxon>
        <taxon>Gammaproteobacteria</taxon>
        <taxon>Pseudomonadales</taxon>
        <taxon>Marinobacteraceae</taxon>
        <taxon>Marinobacter</taxon>
    </lineage>
</organism>
<name>A0A1I3TXT5_9GAMM</name>
<evidence type="ECO:0000313" key="5">
    <source>
        <dbReference type="EMBL" id="SFJ76054.1"/>
    </source>
</evidence>